<keyword evidence="6" id="KW-0813">Transport</keyword>
<name>A0ABM1EK56_PRICU</name>
<reference evidence="19" key="1">
    <citation type="submission" date="2025-08" db="UniProtKB">
        <authorList>
            <consortium name="RefSeq"/>
        </authorList>
    </citation>
    <scope>IDENTIFICATION</scope>
</reference>
<evidence type="ECO:0000256" key="17">
    <source>
        <dbReference type="SAM" id="Phobius"/>
    </source>
</evidence>
<keyword evidence="7" id="KW-0679">Respiratory chain</keyword>
<evidence type="ECO:0000313" key="19">
    <source>
        <dbReference type="RefSeq" id="XP_014672577.1"/>
    </source>
</evidence>
<evidence type="ECO:0000256" key="10">
    <source>
        <dbReference type="ARBA" id="ARBA00022946"/>
    </source>
</evidence>
<evidence type="ECO:0000256" key="9">
    <source>
        <dbReference type="ARBA" id="ARBA00022792"/>
    </source>
</evidence>
<evidence type="ECO:0000256" key="3">
    <source>
        <dbReference type="ARBA" id="ARBA00007152"/>
    </source>
</evidence>
<comment type="subcellular location">
    <subcellularLocation>
        <location evidence="2">Mitochondrion inner membrane</location>
        <topology evidence="2">Single-pass membrane protein</topology>
    </subcellularLocation>
</comment>
<evidence type="ECO:0000256" key="1">
    <source>
        <dbReference type="ARBA" id="ARBA00003195"/>
    </source>
</evidence>
<accession>A0ABM1EK56</accession>
<comment type="function">
    <text evidence="1">Accessory subunit of the mitochondrial membrane respiratory chain NADH dehydrogenase (Complex I), that is believed not to be involved in catalysis. Complex I functions in the transfer of electrons from NADH to the respiratory chain. The immediate electron acceptor for the enzyme is believed to be ubiquinone.</text>
</comment>
<dbReference type="RefSeq" id="XP_014672577.1">
    <property type="nucleotide sequence ID" value="XM_014817091.1"/>
</dbReference>
<sequence length="189" mass="22409">MVVFSLLRPNGPAGKYAISMFNRSRSVLATIPKQGAAPIRSMSGKPVFNVKASTWTWQQFKNDLHFFVGLGVIPLGLLILYANIFVGPAQLTEIPEDYEPYHWEYFKSPITRWFAHHIYESPEEKYERLVSYVCREQEKIKLRKQEQRMKQLMYARGDYVGWFYIPFTDEYHKRARTRLESYRNQTKIQ</sequence>
<dbReference type="Pfam" id="PF09781">
    <property type="entry name" value="NDUF_B5"/>
    <property type="match status" value="1"/>
</dbReference>
<comment type="similarity">
    <text evidence="3">Belongs to the complex I NDUFB5 subunit family.</text>
</comment>
<dbReference type="PANTHER" id="PTHR13178:SF0">
    <property type="entry name" value="NADH DEHYDROGENASE [UBIQUINONE] 1 BETA SUBCOMPLEX SUBUNIT 5, MITOCHONDRIAL"/>
    <property type="match status" value="1"/>
</dbReference>
<protein>
    <recommendedName>
        <fullName evidence="5">NADH dehydrogenase [ubiquinone] 1 beta subcomplex subunit 5, mitochondrial</fullName>
    </recommendedName>
    <alternativeName>
        <fullName evidence="16">Complex I-SGDH</fullName>
    </alternativeName>
    <alternativeName>
        <fullName evidence="15">NADH-ubiquinone oxidoreductase SGDH subunit</fullName>
    </alternativeName>
</protein>
<evidence type="ECO:0000256" key="5">
    <source>
        <dbReference type="ARBA" id="ARBA00015175"/>
    </source>
</evidence>
<keyword evidence="14 17" id="KW-0472">Membrane</keyword>
<keyword evidence="18" id="KW-1185">Reference proteome</keyword>
<keyword evidence="8 17" id="KW-0812">Transmembrane</keyword>
<evidence type="ECO:0000256" key="14">
    <source>
        <dbReference type="ARBA" id="ARBA00023136"/>
    </source>
</evidence>
<proteinExistence type="inferred from homology"/>
<evidence type="ECO:0000256" key="11">
    <source>
        <dbReference type="ARBA" id="ARBA00022982"/>
    </source>
</evidence>
<evidence type="ECO:0000256" key="16">
    <source>
        <dbReference type="ARBA" id="ARBA00032550"/>
    </source>
</evidence>
<evidence type="ECO:0000256" key="8">
    <source>
        <dbReference type="ARBA" id="ARBA00022692"/>
    </source>
</evidence>
<dbReference type="Proteomes" id="UP000695022">
    <property type="component" value="Unplaced"/>
</dbReference>
<evidence type="ECO:0000256" key="4">
    <source>
        <dbReference type="ARBA" id="ARBA00011533"/>
    </source>
</evidence>
<keyword evidence="13" id="KW-0496">Mitochondrion</keyword>
<gene>
    <name evidence="19" type="primary">LOC106813045</name>
</gene>
<evidence type="ECO:0000256" key="7">
    <source>
        <dbReference type="ARBA" id="ARBA00022660"/>
    </source>
</evidence>
<evidence type="ECO:0000256" key="6">
    <source>
        <dbReference type="ARBA" id="ARBA00022448"/>
    </source>
</evidence>
<evidence type="ECO:0000256" key="12">
    <source>
        <dbReference type="ARBA" id="ARBA00022989"/>
    </source>
</evidence>
<keyword evidence="10" id="KW-0809">Transit peptide</keyword>
<feature type="transmembrane region" description="Helical" evidence="17">
    <location>
        <begin position="64"/>
        <end position="86"/>
    </location>
</feature>
<dbReference type="PANTHER" id="PTHR13178">
    <property type="entry name" value="NADH-UBIQUINONE OXIDOREDUCTASE SGDH SUBUNIT"/>
    <property type="match status" value="1"/>
</dbReference>
<comment type="subunit">
    <text evidence="4">Complex I is composed of 45 different subunits.</text>
</comment>
<keyword evidence="9" id="KW-0999">Mitochondrion inner membrane</keyword>
<evidence type="ECO:0000313" key="18">
    <source>
        <dbReference type="Proteomes" id="UP000695022"/>
    </source>
</evidence>
<dbReference type="InterPro" id="IPR019173">
    <property type="entry name" value="NADH_UbQ_OxRdtase_B5_su"/>
</dbReference>
<evidence type="ECO:0000256" key="15">
    <source>
        <dbReference type="ARBA" id="ARBA00032395"/>
    </source>
</evidence>
<evidence type="ECO:0000256" key="2">
    <source>
        <dbReference type="ARBA" id="ARBA00004434"/>
    </source>
</evidence>
<keyword evidence="12 17" id="KW-1133">Transmembrane helix</keyword>
<keyword evidence="11" id="KW-0249">Electron transport</keyword>
<dbReference type="GeneID" id="106813045"/>
<organism evidence="18 19">
    <name type="scientific">Priapulus caudatus</name>
    <name type="common">Priapulid worm</name>
    <dbReference type="NCBI Taxonomy" id="37621"/>
    <lineage>
        <taxon>Eukaryota</taxon>
        <taxon>Metazoa</taxon>
        <taxon>Ecdysozoa</taxon>
        <taxon>Scalidophora</taxon>
        <taxon>Priapulida</taxon>
        <taxon>Priapulimorpha</taxon>
        <taxon>Priapulimorphida</taxon>
        <taxon>Priapulidae</taxon>
        <taxon>Priapulus</taxon>
    </lineage>
</organism>
<evidence type="ECO:0000256" key="13">
    <source>
        <dbReference type="ARBA" id="ARBA00023128"/>
    </source>
</evidence>